<protein>
    <submittedName>
        <fullName evidence="1">Uncharacterized protein</fullName>
    </submittedName>
</protein>
<dbReference type="Proteomes" id="UP000225740">
    <property type="component" value="Unassembled WGS sequence"/>
</dbReference>
<sequence length="80" mass="9196">MSVDSRTGPVIDSLTDDTYQSWADYCFFVRGRETSEVKRIANATEATNHADWLDAWGLIGEWLDWMFGVERDTSEESDIE</sequence>
<evidence type="ECO:0000313" key="1">
    <source>
        <dbReference type="EMBL" id="PHQ32452.1"/>
    </source>
</evidence>
<proteinExistence type="predicted"/>
<dbReference type="EMBL" id="NIZW01000026">
    <property type="protein sequence ID" value="PHQ32452.1"/>
    <property type="molecule type" value="Genomic_DNA"/>
</dbReference>
<reference evidence="1 2" key="1">
    <citation type="submission" date="2017-06" db="EMBL/GenBank/DDBJ databases">
        <title>Description of Rhodopirellula bahusiensis sp. nov.</title>
        <authorList>
            <person name="Kizina J."/>
            <person name="Harder J."/>
        </authorList>
    </citation>
    <scope>NUCLEOTIDE SEQUENCE [LARGE SCALE GENOMIC DNA]</scope>
    <source>
        <strain evidence="1 2">SWK21</strain>
    </source>
</reference>
<organism evidence="1 2">
    <name type="scientific">Rhodopirellula bahusiensis</name>
    <dbReference type="NCBI Taxonomy" id="2014065"/>
    <lineage>
        <taxon>Bacteria</taxon>
        <taxon>Pseudomonadati</taxon>
        <taxon>Planctomycetota</taxon>
        <taxon>Planctomycetia</taxon>
        <taxon>Pirellulales</taxon>
        <taxon>Pirellulaceae</taxon>
        <taxon>Rhodopirellula</taxon>
    </lineage>
</organism>
<gene>
    <name evidence="1" type="ORF">CEE69_25320</name>
</gene>
<dbReference type="AlphaFoldDB" id="A0A2G1W090"/>
<accession>A0A2G1W090</accession>
<evidence type="ECO:0000313" key="2">
    <source>
        <dbReference type="Proteomes" id="UP000225740"/>
    </source>
</evidence>
<keyword evidence="2" id="KW-1185">Reference proteome</keyword>
<comment type="caution">
    <text evidence="1">The sequence shown here is derived from an EMBL/GenBank/DDBJ whole genome shotgun (WGS) entry which is preliminary data.</text>
</comment>
<dbReference type="RefSeq" id="WP_099263427.1">
    <property type="nucleotide sequence ID" value="NZ_NIZW01000026.1"/>
</dbReference>
<name>A0A2G1W090_9BACT</name>
<dbReference type="GeneID" id="90611243"/>